<name>A0ABN6PU87_9BURK</name>
<reference evidence="1" key="1">
    <citation type="submission" date="2022-04" db="EMBL/GenBank/DDBJ databases">
        <title>Whole genome sequence of Sphaerotilus sp. FB-5.</title>
        <authorList>
            <person name="Takeda M."/>
            <person name="Narihara S."/>
            <person name="Akimoto M."/>
            <person name="Akimoto R."/>
            <person name="Nishiyashiki S."/>
            <person name="Murakami T."/>
        </authorList>
    </citation>
    <scope>NUCLEOTIDE SEQUENCE</scope>
    <source>
        <strain evidence="1">FB-5</strain>
    </source>
</reference>
<evidence type="ECO:0008006" key="3">
    <source>
        <dbReference type="Google" id="ProtNLM"/>
    </source>
</evidence>
<protein>
    <recommendedName>
        <fullName evidence="3">Antitoxin Xre/MbcA/ParS-like toxin-binding domain-containing protein</fullName>
    </recommendedName>
</protein>
<evidence type="ECO:0000313" key="2">
    <source>
        <dbReference type="Proteomes" id="UP001057498"/>
    </source>
</evidence>
<evidence type="ECO:0000313" key="1">
    <source>
        <dbReference type="EMBL" id="BDI07653.1"/>
    </source>
</evidence>
<accession>A0ABN6PU87</accession>
<proteinExistence type="predicted"/>
<sequence>MTFDEWWDTTKAESTPDTYKGWENSCRQAWAVSGLAEQRRWEEALRKTWRMVDPLNPAGSPGSYARGQDSGIVAALKTLRENLGA</sequence>
<organism evidence="1 2">
    <name type="scientific">Sphaerotilus microaerophilus</name>
    <dbReference type="NCBI Taxonomy" id="2914710"/>
    <lineage>
        <taxon>Bacteria</taxon>
        <taxon>Pseudomonadati</taxon>
        <taxon>Pseudomonadota</taxon>
        <taxon>Betaproteobacteria</taxon>
        <taxon>Burkholderiales</taxon>
        <taxon>Sphaerotilaceae</taxon>
        <taxon>Sphaerotilus</taxon>
    </lineage>
</organism>
<keyword evidence="2" id="KW-1185">Reference proteome</keyword>
<gene>
    <name evidence="1" type="ORF">CATMQ487_46230</name>
</gene>
<dbReference type="RefSeq" id="WP_251970828.1">
    <property type="nucleotide sequence ID" value="NZ_AP025730.1"/>
</dbReference>
<dbReference type="EMBL" id="AP025730">
    <property type="protein sequence ID" value="BDI07653.1"/>
    <property type="molecule type" value="Genomic_DNA"/>
</dbReference>
<dbReference type="Proteomes" id="UP001057498">
    <property type="component" value="Chromosome"/>
</dbReference>